<evidence type="ECO:0000313" key="2">
    <source>
        <dbReference type="Proteomes" id="UP001165064"/>
    </source>
</evidence>
<comment type="caution">
    <text evidence="1">The sequence shown here is derived from an EMBL/GenBank/DDBJ whole genome shotgun (WGS) entry which is preliminary data.</text>
</comment>
<keyword evidence="2" id="KW-1185">Reference proteome</keyword>
<evidence type="ECO:0000313" key="1">
    <source>
        <dbReference type="EMBL" id="GMF05833.1"/>
    </source>
</evidence>
<sequence length="221" mass="24675">MKNKKAHPNITAPLKNFLVGYAKEKYGFVVKTSEILKHTCSIPQQKNFYDCGLHVIYNLKKLFNSPNEFKAKVLVEKKKKRIEVIEANKMFDEEEKKVLRPESRNTLLELLKEQESATGGDTESIGKLTNKNFDVDHKTTTELIEEGDDDDIVFIDEKKNGAPEESPWAKESTGEVETSDAPTNAGIPSAQTAPNKLADPSHSNTTQKPIIISKITVSVTS</sequence>
<dbReference type="Proteomes" id="UP001165064">
    <property type="component" value="Unassembled WGS sequence"/>
</dbReference>
<name>A0ACB5UAR8_AMBMO</name>
<gene>
    <name evidence="1" type="ORF">Amon02_001248200</name>
</gene>
<organism evidence="1 2">
    <name type="scientific">Ambrosiozyma monospora</name>
    <name type="common">Yeast</name>
    <name type="synonym">Endomycopsis monosporus</name>
    <dbReference type="NCBI Taxonomy" id="43982"/>
    <lineage>
        <taxon>Eukaryota</taxon>
        <taxon>Fungi</taxon>
        <taxon>Dikarya</taxon>
        <taxon>Ascomycota</taxon>
        <taxon>Saccharomycotina</taxon>
        <taxon>Pichiomycetes</taxon>
        <taxon>Pichiales</taxon>
        <taxon>Pichiaceae</taxon>
        <taxon>Ambrosiozyma</taxon>
    </lineage>
</organism>
<accession>A0ACB5UAR8</accession>
<protein>
    <submittedName>
        <fullName evidence="1">Unnamed protein product</fullName>
    </submittedName>
</protein>
<dbReference type="EMBL" id="BSXS01014688">
    <property type="protein sequence ID" value="GMF05833.1"/>
    <property type="molecule type" value="Genomic_DNA"/>
</dbReference>
<proteinExistence type="predicted"/>
<reference evidence="1" key="1">
    <citation type="submission" date="2023-04" db="EMBL/GenBank/DDBJ databases">
        <title>Ambrosiozyma monospora NBRC 10751.</title>
        <authorList>
            <person name="Ichikawa N."/>
            <person name="Sato H."/>
            <person name="Tonouchi N."/>
        </authorList>
    </citation>
    <scope>NUCLEOTIDE SEQUENCE</scope>
    <source>
        <strain evidence="1">NBRC 10751</strain>
    </source>
</reference>